<evidence type="ECO:0000256" key="5">
    <source>
        <dbReference type="ARBA" id="ARBA00022670"/>
    </source>
</evidence>
<dbReference type="InterPro" id="IPR011049">
    <property type="entry name" value="Serralysin-like_metalloprot_C"/>
</dbReference>
<keyword evidence="17" id="KW-1185">Reference proteome</keyword>
<evidence type="ECO:0000313" key="17">
    <source>
        <dbReference type="Proteomes" id="UP001525890"/>
    </source>
</evidence>
<comment type="subcellular location">
    <subcellularLocation>
        <location evidence="2">Secreted</location>
    </subcellularLocation>
</comment>
<keyword evidence="11" id="KW-0106">Calcium</keyword>
<dbReference type="InterPro" id="IPR003644">
    <property type="entry name" value="Calx_beta"/>
</dbReference>
<evidence type="ECO:0000256" key="6">
    <source>
        <dbReference type="ARBA" id="ARBA00022723"/>
    </source>
</evidence>
<dbReference type="CDD" id="cd09596">
    <property type="entry name" value="M36"/>
    <property type="match status" value="1"/>
</dbReference>
<dbReference type="PRINTS" id="PR00313">
    <property type="entry name" value="CABNDNGRPT"/>
</dbReference>
<feature type="domain" description="Calx-beta" evidence="15">
    <location>
        <begin position="1135"/>
        <end position="1246"/>
    </location>
</feature>
<dbReference type="Gene3D" id="1.10.390.10">
    <property type="entry name" value="Neutral Protease Domain 2"/>
    <property type="match status" value="1"/>
</dbReference>
<evidence type="ECO:0000256" key="12">
    <source>
        <dbReference type="ARBA" id="ARBA00023049"/>
    </source>
</evidence>
<keyword evidence="9" id="KW-0378">Hydrolase</keyword>
<comment type="similarity">
    <text evidence="3">Belongs to the peptidase M36 family.</text>
</comment>
<comment type="caution">
    <text evidence="16">The sequence shown here is derived from an EMBL/GenBank/DDBJ whole genome shotgun (WGS) entry which is preliminary data.</text>
</comment>
<evidence type="ECO:0000256" key="14">
    <source>
        <dbReference type="SAM" id="MobiDB-lite"/>
    </source>
</evidence>
<sequence>MSSDFDLSPSNNSGFIFNPNGYLSEPSEAPPLDISLNYIRQNYEILGLSAADVENVTVTAQHETDGTTYLYLQQQINGLAVENSTLNIAITENGQILSIGNRFGRGVESLNNATPTVNAQQAVQTAASQWGLVLEGELAIAENSDSDSTPNEIIFAGGNISKSNIPAKLVYDIQDNGEIRLVWNVTLDSTQSSSDWGEINIDAQTGEVLREHRYAAHANAPDANYNVVRLPDLGPIESPPALISNPHRANPAASPYGWHDTDEQPGAEYTITRGNNVYAYEDKDGDDRPGYSPNGGPTLNFNFPFNPSLGADSADNLNAVITNTFYWTNIAHDIFYRYGFTEAAGNFQFNNYGKGGEGGDGVVAEVLDAFDKGTRNNANFATPTDGTAPRMQMYASDPPSGGQLRSTDLDSEILLHEYAHGVTNRLTGGPNNDIALEHLQSAGMGEGWGDFFAFALTRKPTNNRNIPYTLGSYAFSPNGVRSRPYNFSLTVQGFNVQPETHSYGDINNYLTTDPEKQNPHRIGEVWAATLIDLYWNFVDPNQDGVNDSFGDIYTGNEGNNKAIQLVMDGLKLQPANPTFLQARDAILLADRNRYGGANQKLIWETFARRGMGSSAQDGGNANSLQVTEAVDLPANLTPPSSTGTLVFTKDSYTVVEGSEGVNNATVIKVARIGGTSGVASVNVGVVEGGTATGGSSSPADYNNTQFPIKIEFADGEGGEKEVSIPILGDTTFEPNETINLQLGRAIGANLGSRLSTTLFLENDDSPAAGTLEFAAANSSGAEGSSGSAVDTVVATIKRTNGTEGQVSVKVQLQTYSGSDAQEATAGSDYTNNLPITVTFASGETEKEVKIPIVGDIIPESNEFISLKLVEPTGGATLGNLSSTAYTITNDDNPPAPGTFEFASVVNSGVEGNSGNPQDTVVAKVQRTGGSDGTATVDVVLDTNFTDATEGEDFTNPLPITLTFNPGETQKDVVIPIVADTDFEPDDFVSLVLKNPTGGAIISEEKFYTDYTIENDDADPTANTGVIEFTEIFSEGEEGDGGSTDTVVAKLKRTGASEGVVTVDVLFDSDFSDVTPNEDFINNLPITITFEDGDTAEKEVVIPIVGDTVSEEDEFLGLLLDNPTGGATIGENFYADYGIINDDGSPGILEFTSTVFSDPEGNSNTTSRVVAEVQRTGGTAGEVSVQVLYDDFLAGESDTAVPGNDFTNNLPITITFADGDTAIKKVEIPIAGDTLFEEDEFLDLQLASPTGGAELGEELFTSYAIENDDREFVPPPINAPLNPLTPPTLPDSPSENNNSGTDSPGSGSSGSESPNTVVPGIVFPTPTPNSGTVPIAGTNEDDVIFGTDAAEAIAGLGGNDFLYGRESNDNLSGDEGNDLLHGNQGNDFLNGGSSDDWIHAGQGNDAILGDQGNDVLFGDLGNDLIFGGNDNDFLNGNQGDDSLDGGAGMDTLHGGQGNDILIGSSGNDFLYGDKGDDTVVGVDTRSATPGQGEIDFLTGGEGSDLFVLGDSTRVYYDGDSNGGYAILTDFNAAQDRIQLKGSAANYLLFSYVDEGSNLPRTDIYLDKPGTETDELIGVVQGVSDLSLQGNYFNFV</sequence>
<keyword evidence="12" id="KW-0482">Metalloprotease</keyword>
<feature type="domain" description="Calx-beta" evidence="15">
    <location>
        <begin position="758"/>
        <end position="867"/>
    </location>
</feature>
<keyword evidence="13" id="KW-0865">Zymogen</keyword>
<dbReference type="InterPro" id="IPR001842">
    <property type="entry name" value="Peptidase_M36"/>
</dbReference>
<dbReference type="RefSeq" id="WP_368004686.1">
    <property type="nucleotide sequence ID" value="NZ_JAMXFF010000001.1"/>
</dbReference>
<evidence type="ECO:0000256" key="8">
    <source>
        <dbReference type="ARBA" id="ARBA00022737"/>
    </source>
</evidence>
<dbReference type="SUPFAM" id="SSF141072">
    <property type="entry name" value="CalX-like"/>
    <property type="match status" value="5"/>
</dbReference>
<protein>
    <submittedName>
        <fullName evidence="16">M36 family metallopeptidase</fullName>
    </submittedName>
</protein>
<organism evidence="16 17">
    <name type="scientific">Laspinema palackyanum D2a</name>
    <dbReference type="NCBI Taxonomy" id="2953684"/>
    <lineage>
        <taxon>Bacteria</taxon>
        <taxon>Bacillati</taxon>
        <taxon>Cyanobacteriota</taxon>
        <taxon>Cyanophyceae</taxon>
        <taxon>Oscillatoriophycideae</taxon>
        <taxon>Oscillatoriales</taxon>
        <taxon>Laspinemataceae</taxon>
        <taxon>Laspinema</taxon>
        <taxon>Laspinema palackyanum</taxon>
    </lineage>
</organism>
<accession>A0ABT2MKD2</accession>
<dbReference type="Gene3D" id="2.150.10.10">
    <property type="entry name" value="Serralysin-like metalloprotease, C-terminal"/>
    <property type="match status" value="2"/>
</dbReference>
<evidence type="ECO:0000256" key="9">
    <source>
        <dbReference type="ARBA" id="ARBA00022801"/>
    </source>
</evidence>
<evidence type="ECO:0000256" key="7">
    <source>
        <dbReference type="ARBA" id="ARBA00022729"/>
    </source>
</evidence>
<dbReference type="PROSITE" id="PS00330">
    <property type="entry name" value="HEMOLYSIN_CALCIUM"/>
    <property type="match status" value="2"/>
</dbReference>
<evidence type="ECO:0000259" key="15">
    <source>
        <dbReference type="SMART" id="SM00237"/>
    </source>
</evidence>
<dbReference type="InterPro" id="IPR038081">
    <property type="entry name" value="CalX-like_sf"/>
</dbReference>
<dbReference type="SMART" id="SM00237">
    <property type="entry name" value="Calx_beta"/>
    <property type="match status" value="4"/>
</dbReference>
<feature type="region of interest" description="Disordered" evidence="14">
    <location>
        <begin position="1269"/>
        <end position="1327"/>
    </location>
</feature>
<evidence type="ECO:0000256" key="11">
    <source>
        <dbReference type="ARBA" id="ARBA00022837"/>
    </source>
</evidence>
<comment type="cofactor">
    <cofactor evidence="1">
        <name>Zn(2+)</name>
        <dbReference type="ChEBI" id="CHEBI:29105"/>
    </cofactor>
</comment>
<dbReference type="Pfam" id="PF00353">
    <property type="entry name" value="HemolysinCabind"/>
    <property type="match status" value="3"/>
</dbReference>
<proteinExistence type="inferred from homology"/>
<evidence type="ECO:0000256" key="1">
    <source>
        <dbReference type="ARBA" id="ARBA00001947"/>
    </source>
</evidence>
<name>A0ABT2MKD2_9CYAN</name>
<dbReference type="EMBL" id="JAMXFF010000001">
    <property type="protein sequence ID" value="MCT7964937.1"/>
    <property type="molecule type" value="Genomic_DNA"/>
</dbReference>
<feature type="compositionally biased region" description="Low complexity" evidence="14">
    <location>
        <begin position="1295"/>
        <end position="1315"/>
    </location>
</feature>
<keyword evidence="10" id="KW-0862">Zinc</keyword>
<reference evidence="16 17" key="1">
    <citation type="journal article" date="2022" name="Front. Microbiol.">
        <title>High genomic differentiation and limited gene flow indicate recent cryptic speciation within the genus Laspinema (cyanobacteria).</title>
        <authorList>
            <person name="Stanojkovic A."/>
            <person name="Skoupy S."/>
            <person name="Skaloud P."/>
            <person name="Dvorak P."/>
        </authorList>
    </citation>
    <scope>NUCLEOTIDE SEQUENCE [LARGE SCALE GENOMIC DNA]</scope>
    <source>
        <strain evidence="16 17">D2a</strain>
    </source>
</reference>
<keyword evidence="7" id="KW-0732">Signal</keyword>
<evidence type="ECO:0000256" key="3">
    <source>
        <dbReference type="ARBA" id="ARBA00006006"/>
    </source>
</evidence>
<dbReference type="InterPro" id="IPR018511">
    <property type="entry name" value="Hemolysin-typ_Ca-bd_CS"/>
</dbReference>
<dbReference type="SUPFAM" id="SSF55486">
    <property type="entry name" value="Metalloproteases ('zincins'), catalytic domain"/>
    <property type="match status" value="1"/>
</dbReference>
<keyword evidence="6" id="KW-0479">Metal-binding</keyword>
<dbReference type="Proteomes" id="UP001525890">
    <property type="component" value="Unassembled WGS sequence"/>
</dbReference>
<dbReference type="PANTHER" id="PTHR33478:SF1">
    <property type="entry name" value="EXTRACELLULAR METALLOPROTEINASE MEP"/>
    <property type="match status" value="1"/>
</dbReference>
<gene>
    <name evidence="16" type="ORF">NG799_01150</name>
</gene>
<dbReference type="Pfam" id="PF07504">
    <property type="entry name" value="FTP"/>
    <property type="match status" value="1"/>
</dbReference>
<evidence type="ECO:0000256" key="13">
    <source>
        <dbReference type="ARBA" id="ARBA00023145"/>
    </source>
</evidence>
<evidence type="ECO:0000256" key="2">
    <source>
        <dbReference type="ARBA" id="ARBA00004613"/>
    </source>
</evidence>
<evidence type="ECO:0000256" key="10">
    <source>
        <dbReference type="ARBA" id="ARBA00022833"/>
    </source>
</evidence>
<dbReference type="Gene3D" id="2.60.40.2030">
    <property type="match status" value="5"/>
</dbReference>
<feature type="domain" description="Calx-beta" evidence="15">
    <location>
        <begin position="885"/>
        <end position="993"/>
    </location>
</feature>
<dbReference type="SUPFAM" id="SSF51120">
    <property type="entry name" value="beta-Roll"/>
    <property type="match status" value="2"/>
</dbReference>
<dbReference type="Gene3D" id="3.10.170.10">
    <property type="match status" value="1"/>
</dbReference>
<feature type="compositionally biased region" description="Pro residues" evidence="14">
    <location>
        <begin position="1272"/>
        <end position="1289"/>
    </location>
</feature>
<keyword evidence="5" id="KW-0645">Protease</keyword>
<evidence type="ECO:0000256" key="4">
    <source>
        <dbReference type="ARBA" id="ARBA00022525"/>
    </source>
</evidence>
<dbReference type="PANTHER" id="PTHR33478">
    <property type="entry name" value="EXTRACELLULAR METALLOPROTEINASE MEP"/>
    <property type="match status" value="1"/>
</dbReference>
<keyword evidence="4" id="KW-0964">Secreted</keyword>
<dbReference type="Pfam" id="PF02128">
    <property type="entry name" value="Peptidase_M36"/>
    <property type="match status" value="1"/>
</dbReference>
<dbReference type="Pfam" id="PF03160">
    <property type="entry name" value="Calx-beta"/>
    <property type="match status" value="5"/>
</dbReference>
<dbReference type="InterPro" id="IPR011096">
    <property type="entry name" value="FTP_domain"/>
</dbReference>
<dbReference type="InterPro" id="IPR050371">
    <property type="entry name" value="Fungal_virulence_M36"/>
</dbReference>
<dbReference type="InterPro" id="IPR027268">
    <property type="entry name" value="Peptidase_M4/M1_CTD_sf"/>
</dbReference>
<keyword evidence="8" id="KW-0677">Repeat</keyword>
<dbReference type="PRINTS" id="PR00999">
    <property type="entry name" value="FUNGALYSIN"/>
</dbReference>
<dbReference type="InterPro" id="IPR001343">
    <property type="entry name" value="Hemolysn_Ca-bd"/>
</dbReference>
<evidence type="ECO:0000313" key="16">
    <source>
        <dbReference type="EMBL" id="MCT7964937.1"/>
    </source>
</evidence>
<feature type="domain" description="Calx-beta" evidence="15">
    <location>
        <begin position="627"/>
        <end position="743"/>
    </location>
</feature>